<dbReference type="CDD" id="cd00610">
    <property type="entry name" value="OAT_like"/>
    <property type="match status" value="1"/>
</dbReference>
<evidence type="ECO:0000256" key="6">
    <source>
        <dbReference type="ARBA" id="ARBA00012924"/>
    </source>
</evidence>
<organism evidence="12">
    <name type="scientific">Cacopsylla melanoneura</name>
    <dbReference type="NCBI Taxonomy" id="428564"/>
    <lineage>
        <taxon>Eukaryota</taxon>
        <taxon>Metazoa</taxon>
        <taxon>Ecdysozoa</taxon>
        <taxon>Arthropoda</taxon>
        <taxon>Hexapoda</taxon>
        <taxon>Insecta</taxon>
        <taxon>Pterygota</taxon>
        <taxon>Neoptera</taxon>
        <taxon>Paraneoptera</taxon>
        <taxon>Hemiptera</taxon>
        <taxon>Sternorrhyncha</taxon>
        <taxon>Psylloidea</taxon>
        <taxon>Psyllidae</taxon>
        <taxon>Psyllinae</taxon>
        <taxon>Cacopsylla</taxon>
    </lineage>
</organism>
<name>A0A8D8QEU3_9HEMI</name>
<dbReference type="NCBIfam" id="TIGR01885">
    <property type="entry name" value="Orn_aminotrans"/>
    <property type="match status" value="1"/>
</dbReference>
<dbReference type="EMBL" id="HBUF01510632">
    <property type="protein sequence ID" value="CAG6746601.1"/>
    <property type="molecule type" value="Transcribed_RNA"/>
</dbReference>
<protein>
    <recommendedName>
        <fullName evidence="6 11">Ornithine aminotransferase</fullName>
        <ecNumber evidence="6 11">2.6.1.13</ecNumber>
    </recommendedName>
</protein>
<dbReference type="SUPFAM" id="SSF53383">
    <property type="entry name" value="PLP-dependent transferases"/>
    <property type="match status" value="1"/>
</dbReference>
<dbReference type="InterPro" id="IPR005814">
    <property type="entry name" value="Aminotrans_3"/>
</dbReference>
<comment type="similarity">
    <text evidence="4 10">Belongs to the class-III pyridoxal-phosphate-dependent aminotransferase family.</text>
</comment>
<dbReference type="AlphaFoldDB" id="A0A8D8QEU3"/>
<dbReference type="EMBL" id="HBUF01510633">
    <property type="protein sequence ID" value="CAG6746602.1"/>
    <property type="molecule type" value="Transcribed_RNA"/>
</dbReference>
<dbReference type="GO" id="GO:0042802">
    <property type="term" value="F:identical protein binding"/>
    <property type="evidence" value="ECO:0007669"/>
    <property type="project" value="TreeGrafter"/>
</dbReference>
<dbReference type="GO" id="GO:0019544">
    <property type="term" value="P:L-arginine catabolic process to L-glutamate"/>
    <property type="evidence" value="ECO:0007669"/>
    <property type="project" value="TreeGrafter"/>
</dbReference>
<dbReference type="InterPro" id="IPR015424">
    <property type="entry name" value="PyrdxlP-dep_Trfase"/>
</dbReference>
<evidence type="ECO:0000256" key="2">
    <source>
        <dbReference type="ARBA" id="ARBA00004305"/>
    </source>
</evidence>
<dbReference type="GO" id="GO:0010121">
    <property type="term" value="P:L-arginine catabolic process to proline via ornithine"/>
    <property type="evidence" value="ECO:0007669"/>
    <property type="project" value="TreeGrafter"/>
</dbReference>
<dbReference type="PANTHER" id="PTHR11986">
    <property type="entry name" value="AMINOTRANSFERASE CLASS III"/>
    <property type="match status" value="1"/>
</dbReference>
<keyword evidence="8 11" id="KW-0808">Transferase</keyword>
<dbReference type="Gene3D" id="3.90.1150.10">
    <property type="entry name" value="Aspartate Aminotransferase, domain 1"/>
    <property type="match status" value="1"/>
</dbReference>
<dbReference type="GO" id="GO:0004587">
    <property type="term" value="F:ornithine aminotransferase activity"/>
    <property type="evidence" value="ECO:0007669"/>
    <property type="project" value="UniProtKB-EC"/>
</dbReference>
<dbReference type="EMBL" id="HBUF01073909">
    <property type="protein sequence ID" value="CAG6630494.1"/>
    <property type="molecule type" value="Transcribed_RNA"/>
</dbReference>
<dbReference type="EMBL" id="HBUF01073910">
    <property type="protein sequence ID" value="CAG6630496.1"/>
    <property type="molecule type" value="Transcribed_RNA"/>
</dbReference>
<sequence length="441" mass="48593">MSVLQKATLDLLRCVGSNQGSRCSRLVHSRPDTPPPAKSSKEVFEREAKITAKNYAPLPVSIVRGKGVHMWDNEGKKYLDFLGGFATLNQGHCHPKILKTLHEQSSILHHTSRAIYHDLLYQLGEYITSLFRYKRFIPMNTGVEGGETSIKLARKWGYQIKKIPEGKAEVVFAAGNFWGRTLAAISSSTDPTSFNEFGPHMPGYNIIPYNDTEALEAKLKSNPNICAFMVEPIQGEAGAVVPDEGYLKKVRELCTKYNVLWIADEVQTGLGRTGKLLAVHYEDVRPDIVILGKALSGGLYPISAVLADDEVMGTLVPGTHGSTYGGNPLACKLAMSALDVILEEGMIENAYKMGEIFRSELRNRLTEDIVPIVRGKGLLNAIVLDKAIPVYDVCTKMKNAGLVTKPISNNIIRLSPALNIKEEELREGLDIIINTINTMKT</sequence>
<evidence type="ECO:0000256" key="11">
    <source>
        <dbReference type="RuleBase" id="RU365036"/>
    </source>
</evidence>
<comment type="cofactor">
    <cofactor evidence="1 11">
        <name>pyridoxal 5'-phosphate</name>
        <dbReference type="ChEBI" id="CHEBI:597326"/>
    </cofactor>
</comment>
<dbReference type="GO" id="GO:0030170">
    <property type="term" value="F:pyridoxal phosphate binding"/>
    <property type="evidence" value="ECO:0007669"/>
    <property type="project" value="InterPro"/>
</dbReference>
<dbReference type="FunFam" id="3.90.1150.10:FF:000152">
    <property type="entry name" value="Ornithine aminotransferase"/>
    <property type="match status" value="1"/>
</dbReference>
<comment type="subunit">
    <text evidence="5">Homotetramer.</text>
</comment>
<dbReference type="PIRSF" id="PIRSF000521">
    <property type="entry name" value="Transaminase_4ab_Lys_Orn"/>
    <property type="match status" value="1"/>
</dbReference>
<comment type="subcellular location">
    <subcellularLocation>
        <location evidence="2">Mitochondrion matrix</location>
    </subcellularLocation>
</comment>
<comment type="pathway">
    <text evidence="3 11">Amino-acid biosynthesis; L-proline biosynthesis; L-glutamate 5-semialdehyde from L-ornithine: step 1/1.</text>
</comment>
<evidence type="ECO:0000256" key="7">
    <source>
        <dbReference type="ARBA" id="ARBA00022576"/>
    </source>
</evidence>
<keyword evidence="9 10" id="KW-0663">Pyridoxal phosphate</keyword>
<evidence type="ECO:0000256" key="5">
    <source>
        <dbReference type="ARBA" id="ARBA00011881"/>
    </source>
</evidence>
<dbReference type="EMBL" id="HBUF01300277">
    <property type="protein sequence ID" value="CAG6690914.1"/>
    <property type="molecule type" value="Transcribed_RNA"/>
</dbReference>
<dbReference type="InterPro" id="IPR015422">
    <property type="entry name" value="PyrdxlP-dep_Trfase_small"/>
</dbReference>
<dbReference type="EMBL" id="HBUF01510634">
    <property type="protein sequence ID" value="CAG6746603.1"/>
    <property type="molecule type" value="Transcribed_RNA"/>
</dbReference>
<dbReference type="InterPro" id="IPR015421">
    <property type="entry name" value="PyrdxlP-dep_Trfase_major"/>
</dbReference>
<dbReference type="UniPathway" id="UPA00098">
    <property type="reaction ID" value="UER00358"/>
</dbReference>
<evidence type="ECO:0000256" key="8">
    <source>
        <dbReference type="ARBA" id="ARBA00022679"/>
    </source>
</evidence>
<dbReference type="GO" id="GO:0005759">
    <property type="term" value="C:mitochondrial matrix"/>
    <property type="evidence" value="ECO:0007669"/>
    <property type="project" value="UniProtKB-SubCell"/>
</dbReference>
<evidence type="ECO:0000256" key="3">
    <source>
        <dbReference type="ARBA" id="ARBA00004998"/>
    </source>
</evidence>
<reference evidence="12" key="1">
    <citation type="submission" date="2021-05" db="EMBL/GenBank/DDBJ databases">
        <authorList>
            <person name="Alioto T."/>
            <person name="Alioto T."/>
            <person name="Gomez Garrido J."/>
        </authorList>
    </citation>
    <scope>NUCLEOTIDE SEQUENCE</scope>
</reference>
<dbReference type="EC" id="2.6.1.13" evidence="6 11"/>
<dbReference type="GO" id="GO:0055129">
    <property type="term" value="P:L-proline biosynthetic process"/>
    <property type="evidence" value="ECO:0007669"/>
    <property type="project" value="UniProtKB-UniPathway"/>
</dbReference>
<evidence type="ECO:0000256" key="4">
    <source>
        <dbReference type="ARBA" id="ARBA00008954"/>
    </source>
</evidence>
<dbReference type="Gene3D" id="3.40.640.10">
    <property type="entry name" value="Type I PLP-dependent aspartate aminotransferase-like (Major domain)"/>
    <property type="match status" value="1"/>
</dbReference>
<comment type="catalytic activity">
    <reaction evidence="11">
        <text>a 2-oxocarboxylate + L-ornithine = L-glutamate 5-semialdehyde + an L-alpha-amino acid</text>
        <dbReference type="Rhea" id="RHEA:13877"/>
        <dbReference type="ChEBI" id="CHEBI:35179"/>
        <dbReference type="ChEBI" id="CHEBI:46911"/>
        <dbReference type="ChEBI" id="CHEBI:58066"/>
        <dbReference type="ChEBI" id="CHEBI:59869"/>
        <dbReference type="EC" id="2.6.1.13"/>
    </reaction>
</comment>
<dbReference type="InterPro" id="IPR010164">
    <property type="entry name" value="Orn_aminotrans"/>
</dbReference>
<dbReference type="EMBL" id="HBUF01341676">
    <property type="protein sequence ID" value="CAG6704434.1"/>
    <property type="molecule type" value="Transcribed_RNA"/>
</dbReference>
<dbReference type="FunFam" id="3.40.640.10:FF:000011">
    <property type="entry name" value="Ornithine aminotransferase"/>
    <property type="match status" value="1"/>
</dbReference>
<dbReference type="InterPro" id="IPR050103">
    <property type="entry name" value="Class-III_PLP-dep_AT"/>
</dbReference>
<dbReference type="EMBL" id="HBUF01073907">
    <property type="protein sequence ID" value="CAG6630491.1"/>
    <property type="molecule type" value="Transcribed_RNA"/>
</dbReference>
<keyword evidence="7 11" id="KW-0032">Aminotransferase</keyword>
<evidence type="ECO:0000256" key="1">
    <source>
        <dbReference type="ARBA" id="ARBA00001933"/>
    </source>
</evidence>
<evidence type="ECO:0000256" key="9">
    <source>
        <dbReference type="ARBA" id="ARBA00022898"/>
    </source>
</evidence>
<evidence type="ECO:0000313" key="12">
    <source>
        <dbReference type="EMBL" id="CAG6630496.1"/>
    </source>
</evidence>
<dbReference type="EMBL" id="HBUF01300276">
    <property type="protein sequence ID" value="CAG6690913.1"/>
    <property type="molecule type" value="Transcribed_RNA"/>
</dbReference>
<proteinExistence type="inferred from homology"/>
<evidence type="ECO:0000256" key="10">
    <source>
        <dbReference type="RuleBase" id="RU003560"/>
    </source>
</evidence>
<accession>A0A8D8QEU3</accession>
<dbReference type="PANTHER" id="PTHR11986:SF18">
    <property type="entry name" value="ORNITHINE AMINOTRANSFERASE, MITOCHONDRIAL"/>
    <property type="match status" value="1"/>
</dbReference>
<dbReference type="InterPro" id="IPR049704">
    <property type="entry name" value="Aminotrans_3_PPA_site"/>
</dbReference>
<dbReference type="EMBL" id="HBUF01341677">
    <property type="protein sequence ID" value="CAG6704435.1"/>
    <property type="molecule type" value="Transcribed_RNA"/>
</dbReference>
<dbReference type="Pfam" id="PF00202">
    <property type="entry name" value="Aminotran_3"/>
    <property type="match status" value="1"/>
</dbReference>
<dbReference type="PROSITE" id="PS00600">
    <property type="entry name" value="AA_TRANSFER_CLASS_3"/>
    <property type="match status" value="1"/>
</dbReference>
<dbReference type="EMBL" id="HBUF01073908">
    <property type="protein sequence ID" value="CAG6630493.1"/>
    <property type="molecule type" value="Transcribed_RNA"/>
</dbReference>